<protein>
    <recommendedName>
        <fullName evidence="4">Pellino</fullName>
    </recommendedName>
</protein>
<evidence type="ECO:0000313" key="3">
    <source>
        <dbReference type="Proteomes" id="UP000244912"/>
    </source>
</evidence>
<keyword evidence="3" id="KW-1185">Reference proteome</keyword>
<feature type="region of interest" description="Disordered" evidence="1">
    <location>
        <begin position="95"/>
        <end position="125"/>
    </location>
</feature>
<organism evidence="2 3">
    <name type="scientific">Palleronia abyssalis</name>
    <dbReference type="NCBI Taxonomy" id="1501240"/>
    <lineage>
        <taxon>Bacteria</taxon>
        <taxon>Pseudomonadati</taxon>
        <taxon>Pseudomonadota</taxon>
        <taxon>Alphaproteobacteria</taxon>
        <taxon>Rhodobacterales</taxon>
        <taxon>Roseobacteraceae</taxon>
        <taxon>Palleronia</taxon>
    </lineage>
</organism>
<evidence type="ECO:0000256" key="1">
    <source>
        <dbReference type="SAM" id="MobiDB-lite"/>
    </source>
</evidence>
<accession>A0A2R8BZ15</accession>
<dbReference type="OrthoDB" id="7665018at2"/>
<evidence type="ECO:0008006" key="4">
    <source>
        <dbReference type="Google" id="ProtNLM"/>
    </source>
</evidence>
<gene>
    <name evidence="2" type="ORF">PAA8504_03235</name>
</gene>
<name>A0A2R8BZ15_9RHOB</name>
<proteinExistence type="predicted"/>
<dbReference type="Proteomes" id="UP000244912">
    <property type="component" value="Unassembled WGS sequence"/>
</dbReference>
<sequence>MAVADPLLDWARPAIAFIEANLPSDRRAYDHSFITAYQIGCEALAAFGRASEICRGAVIRENPVIPETLPRWDDVCIAVLWIAKQQGKFIYHPQTPTGAGSVGGTTADRRGSPSSPNIAAAHGSGPAHASQDVLAVLNEIGLVSGARWTADAELVHWRDQPAEWDMDIASDHRFSEAMTMAIDTVPDDIRAQIACVVSDTDEDSRAPVARATHKNAQANKGRRVSLHIGRNELDWIFFQRWRLSDGWLTEDQTANNLDIFHDALAIQMRCAVLTALYPDHPEFHV</sequence>
<dbReference type="EMBL" id="ONZF01000008">
    <property type="protein sequence ID" value="SPJ25384.1"/>
    <property type="molecule type" value="Genomic_DNA"/>
</dbReference>
<dbReference type="AlphaFoldDB" id="A0A2R8BZ15"/>
<dbReference type="RefSeq" id="WP_108895181.1">
    <property type="nucleotide sequence ID" value="NZ_ONZF01000008.1"/>
</dbReference>
<reference evidence="2 3" key="1">
    <citation type="submission" date="2018-03" db="EMBL/GenBank/DDBJ databases">
        <authorList>
            <person name="Keele B.F."/>
        </authorList>
    </citation>
    <scope>NUCLEOTIDE SEQUENCE [LARGE SCALE GENOMIC DNA]</scope>
    <source>
        <strain evidence="2 3">CECT 8504</strain>
    </source>
</reference>
<evidence type="ECO:0000313" key="2">
    <source>
        <dbReference type="EMBL" id="SPJ25384.1"/>
    </source>
</evidence>